<dbReference type="PANTHER" id="PTHR35531">
    <property type="entry name" value="INNER MEMBRANE PROTEIN YBCI-RELATED"/>
    <property type="match status" value="1"/>
</dbReference>
<dbReference type="EMBL" id="CP095074">
    <property type="protein sequence ID" value="UOQ91758.1"/>
    <property type="molecule type" value="Genomic_DNA"/>
</dbReference>
<reference evidence="2 3" key="1">
    <citation type="submission" date="2022-04" db="EMBL/GenBank/DDBJ databases">
        <title>Halobacillus sp. isolated from saltern.</title>
        <authorList>
            <person name="Won M."/>
            <person name="Lee C.-M."/>
            <person name="Woen H.-Y."/>
            <person name="Kwon S.-W."/>
        </authorList>
    </citation>
    <scope>NUCLEOTIDE SEQUENCE [LARGE SCALE GENOMIC DNA]</scope>
    <source>
        <strain evidence="2 3">SSTM10-2</strain>
    </source>
</reference>
<evidence type="ECO:0000256" key="1">
    <source>
        <dbReference type="SAM" id="Phobius"/>
    </source>
</evidence>
<evidence type="ECO:0000313" key="2">
    <source>
        <dbReference type="EMBL" id="UOQ91758.1"/>
    </source>
</evidence>
<dbReference type="InterPro" id="IPR016956">
    <property type="entry name" value="YdjM"/>
</dbReference>
<dbReference type="PIRSF" id="PIRSF030780">
    <property type="entry name" value="Md_memb_hyd_prd"/>
    <property type="match status" value="1"/>
</dbReference>
<keyword evidence="1" id="KW-0812">Transmembrane</keyword>
<keyword evidence="3" id="KW-1185">Reference proteome</keyword>
<feature type="transmembrane region" description="Helical" evidence="1">
    <location>
        <begin position="185"/>
        <end position="202"/>
    </location>
</feature>
<proteinExistence type="predicted"/>
<keyword evidence="1" id="KW-0472">Membrane</keyword>
<protein>
    <submittedName>
        <fullName evidence="2">Metal-dependent hydrolase</fullName>
    </submittedName>
</protein>
<dbReference type="GO" id="GO:0016787">
    <property type="term" value="F:hydrolase activity"/>
    <property type="evidence" value="ECO:0007669"/>
    <property type="project" value="UniProtKB-KW"/>
</dbReference>
<dbReference type="RefSeq" id="WP_244751369.1">
    <property type="nucleotide sequence ID" value="NZ_CP095074.1"/>
</dbReference>
<dbReference type="PANTHER" id="PTHR35531:SF1">
    <property type="entry name" value="INNER MEMBRANE PROTEIN YBCI-RELATED"/>
    <property type="match status" value="1"/>
</dbReference>
<dbReference type="Proteomes" id="UP000831880">
    <property type="component" value="Chromosome"/>
</dbReference>
<gene>
    <name evidence="2" type="ORF">MUO14_14565</name>
</gene>
<sequence length="203" mass="23539">MMAPGHQVVGFTCGVVAMTLLPKLAFLPQTPLQTILFFAFVLFGALLPDIDTPRSTLGKKFWRILMLILLAVFLLYLFSPGFFDVYRDELKIFVIFMLPLLIMVRSHRKMTHSFLFVLLLGLYSYLIDYFFTVPSYYFLGIMIGTLSHLLGDVVTCKGIPLLYPLTKKHFRFFLTFKTGSQIEKIIVFALSIWNIWFLMTQFF</sequence>
<dbReference type="InterPro" id="IPR007404">
    <property type="entry name" value="YdjM-like"/>
</dbReference>
<feature type="transmembrane region" description="Helical" evidence="1">
    <location>
        <begin position="137"/>
        <end position="165"/>
    </location>
</feature>
<keyword evidence="2" id="KW-0378">Hydrolase</keyword>
<keyword evidence="1" id="KW-1133">Transmembrane helix</keyword>
<dbReference type="Pfam" id="PF04307">
    <property type="entry name" value="YdjM"/>
    <property type="match status" value="1"/>
</dbReference>
<name>A0ABY4GV30_9BACI</name>
<feature type="transmembrane region" description="Helical" evidence="1">
    <location>
        <begin position="32"/>
        <end position="49"/>
    </location>
</feature>
<organism evidence="2 3">
    <name type="scientific">Halobacillus shinanisalinarum</name>
    <dbReference type="NCBI Taxonomy" id="2932258"/>
    <lineage>
        <taxon>Bacteria</taxon>
        <taxon>Bacillati</taxon>
        <taxon>Bacillota</taxon>
        <taxon>Bacilli</taxon>
        <taxon>Bacillales</taxon>
        <taxon>Bacillaceae</taxon>
        <taxon>Halobacillus</taxon>
    </lineage>
</organism>
<feature type="transmembrane region" description="Helical" evidence="1">
    <location>
        <begin position="90"/>
        <end position="106"/>
    </location>
</feature>
<feature type="transmembrane region" description="Helical" evidence="1">
    <location>
        <begin position="113"/>
        <end position="131"/>
    </location>
</feature>
<feature type="transmembrane region" description="Helical" evidence="1">
    <location>
        <begin position="61"/>
        <end position="78"/>
    </location>
</feature>
<evidence type="ECO:0000313" key="3">
    <source>
        <dbReference type="Proteomes" id="UP000831880"/>
    </source>
</evidence>
<accession>A0ABY4GV30</accession>